<evidence type="ECO:0008006" key="3">
    <source>
        <dbReference type="Google" id="ProtNLM"/>
    </source>
</evidence>
<dbReference type="Proteomes" id="UP000198211">
    <property type="component" value="Unassembled WGS sequence"/>
</dbReference>
<dbReference type="OrthoDB" id="129416at2759"/>
<evidence type="ECO:0000313" key="2">
    <source>
        <dbReference type="Proteomes" id="UP000198211"/>
    </source>
</evidence>
<accession>A0A225ULS7</accession>
<gene>
    <name evidence="1" type="ORF">PHMEG_00036521</name>
</gene>
<comment type="caution">
    <text evidence="1">The sequence shown here is derived from an EMBL/GenBank/DDBJ whole genome shotgun (WGS) entry which is preliminary data.</text>
</comment>
<proteinExistence type="predicted"/>
<reference evidence="2" key="1">
    <citation type="submission" date="2017-03" db="EMBL/GenBank/DDBJ databases">
        <title>Phytopthora megakarya and P. palmivora, two closely related causual agents of cacao black pod achieved similar genome size and gene model numbers by different mechanisms.</title>
        <authorList>
            <person name="Ali S."/>
            <person name="Shao J."/>
            <person name="Larry D.J."/>
            <person name="Kronmiller B."/>
            <person name="Shen D."/>
            <person name="Strem M.D."/>
            <person name="Melnick R.L."/>
            <person name="Guiltinan M.J."/>
            <person name="Tyler B.M."/>
            <person name="Meinhardt L.W."/>
            <person name="Bailey B.A."/>
        </authorList>
    </citation>
    <scope>NUCLEOTIDE SEQUENCE [LARGE SCALE GENOMIC DNA]</scope>
    <source>
        <strain evidence="2">zdho120</strain>
    </source>
</reference>
<evidence type="ECO:0000313" key="1">
    <source>
        <dbReference type="EMBL" id="OWY93908.1"/>
    </source>
</evidence>
<sequence length="127" mass="14507">MKSGSSFYILITNIEDEVLTLHQNQRIGIWLAGDHVPRIPGFISIGSRRYLEWQNLALEATTDIRSEEMEVKFPLVPAVERPEYETPRAILQRPKTTLIQCRKVQMSLDQDIPDCLPSDKSPSDKSP</sequence>
<dbReference type="EMBL" id="NBNE01015232">
    <property type="protein sequence ID" value="OWY93908.1"/>
    <property type="molecule type" value="Genomic_DNA"/>
</dbReference>
<dbReference type="AlphaFoldDB" id="A0A225ULS7"/>
<name>A0A225ULS7_9STRA</name>
<protein>
    <recommendedName>
        <fullName evidence="3">Aspartic protease</fullName>
    </recommendedName>
</protein>
<keyword evidence="2" id="KW-1185">Reference proteome</keyword>
<organism evidence="1 2">
    <name type="scientific">Phytophthora megakarya</name>
    <dbReference type="NCBI Taxonomy" id="4795"/>
    <lineage>
        <taxon>Eukaryota</taxon>
        <taxon>Sar</taxon>
        <taxon>Stramenopiles</taxon>
        <taxon>Oomycota</taxon>
        <taxon>Peronosporomycetes</taxon>
        <taxon>Peronosporales</taxon>
        <taxon>Peronosporaceae</taxon>
        <taxon>Phytophthora</taxon>
    </lineage>
</organism>